<dbReference type="Proteomes" id="UP000321514">
    <property type="component" value="Unassembled WGS sequence"/>
</dbReference>
<protein>
    <submittedName>
        <fullName evidence="1">Uncharacterized protein</fullName>
    </submittedName>
</protein>
<gene>
    <name evidence="1" type="ORF">MFU01_84260</name>
    <name evidence="2" type="ORF">SAMN05443572_12025</name>
</gene>
<evidence type="ECO:0000313" key="1">
    <source>
        <dbReference type="EMBL" id="GEN13389.1"/>
    </source>
</evidence>
<comment type="caution">
    <text evidence="1">The sequence shown here is derived from an EMBL/GenBank/DDBJ whole genome shotgun (WGS) entry which is preliminary data.</text>
</comment>
<dbReference type="EMBL" id="FOIB01000020">
    <property type="protein sequence ID" value="SEU42669.1"/>
    <property type="molecule type" value="Genomic_DNA"/>
</dbReference>
<sequence length="455" mass="50691">MIDTLTVKVRQQHGPYAPVGGSLIVEEGQSLLLDVTFPEVTDINRQTLFVNDAGMEASGVYLRREGDYAFVASNKSGVVKVTFTWTGHAQPLEKTPVPKDVTICILPKGSLQLGSYKTDLRHLLIRGPDENVYFLSAGGSEWPRKPLTSWSEALRFNAPSLPFLSEFVDSGVLETNLPFTLKDSEGRNHTFHWLDVPNLRALLKKDTAGYDTLLVAGPDHQYYAFEKDGVWPTTPVSLGTLEIPRIVVRANVDGPQKKYFLVGLPALMKLIQPTAPHQPRRVIFSKPVFRITEYTEYFELAPRDMSGTGLTRPNFFTQPSAPPQVKYLSTFGSDVTSPGIFFLNIETFMASVARWNDRDEFRDVLLRVHSEMGPNRDVFYDFNQLNLNQSIDKARVSEGQLEQQLTGFFIRKGAVIGNLTDFSHAARASAAVGADVGGELISCYLLDLRVLRGDT</sequence>
<dbReference type="EMBL" id="BJXR01000079">
    <property type="protein sequence ID" value="GEN13389.1"/>
    <property type="molecule type" value="Genomic_DNA"/>
</dbReference>
<reference evidence="1 4" key="2">
    <citation type="submission" date="2019-07" db="EMBL/GenBank/DDBJ databases">
        <title>Whole genome shotgun sequence of Myxococcus fulvus NBRC 100333.</title>
        <authorList>
            <person name="Hosoyama A."/>
            <person name="Uohara A."/>
            <person name="Ohji S."/>
            <person name="Ichikawa N."/>
        </authorList>
    </citation>
    <scope>NUCLEOTIDE SEQUENCE [LARGE SCALE GENOMIC DNA]</scope>
    <source>
        <strain evidence="1 4">NBRC 100333</strain>
    </source>
</reference>
<proteinExistence type="predicted"/>
<dbReference type="AlphaFoldDB" id="A0A511TGT3"/>
<evidence type="ECO:0000313" key="2">
    <source>
        <dbReference type="EMBL" id="SEU42669.1"/>
    </source>
</evidence>
<dbReference type="RefSeq" id="WP_074959404.1">
    <property type="nucleotide sequence ID" value="NZ_BJXR01000079.1"/>
</dbReference>
<reference evidence="2 3" key="1">
    <citation type="submission" date="2016-10" db="EMBL/GenBank/DDBJ databases">
        <authorList>
            <person name="Varghese N."/>
            <person name="Submissions S."/>
        </authorList>
    </citation>
    <scope>NUCLEOTIDE SEQUENCE [LARGE SCALE GENOMIC DNA]</scope>
    <source>
        <strain evidence="2 3">DSM 16525</strain>
    </source>
</reference>
<evidence type="ECO:0000313" key="4">
    <source>
        <dbReference type="Proteomes" id="UP000321514"/>
    </source>
</evidence>
<evidence type="ECO:0000313" key="3">
    <source>
        <dbReference type="Proteomes" id="UP000183760"/>
    </source>
</evidence>
<dbReference type="Proteomes" id="UP000183760">
    <property type="component" value="Unassembled WGS sequence"/>
</dbReference>
<organism evidence="1 4">
    <name type="scientific">Myxococcus fulvus</name>
    <dbReference type="NCBI Taxonomy" id="33"/>
    <lineage>
        <taxon>Bacteria</taxon>
        <taxon>Pseudomonadati</taxon>
        <taxon>Myxococcota</taxon>
        <taxon>Myxococcia</taxon>
        <taxon>Myxococcales</taxon>
        <taxon>Cystobacterineae</taxon>
        <taxon>Myxococcaceae</taxon>
        <taxon>Myxococcus</taxon>
    </lineage>
</organism>
<accession>A0A511TGT3</accession>
<keyword evidence="3" id="KW-1185">Reference proteome</keyword>
<name>A0A511TGT3_MYXFU</name>